<evidence type="ECO:0000256" key="11">
    <source>
        <dbReference type="ARBA" id="ARBA00023163"/>
    </source>
</evidence>
<dbReference type="SUPFAM" id="SSF56731">
    <property type="entry name" value="DNA primase core"/>
    <property type="match status" value="1"/>
</dbReference>
<comment type="function">
    <text evidence="12 13">RNA polymerase that catalyzes the synthesis of short RNA molecules used as primers for DNA polymerase during DNA replication.</text>
</comment>
<evidence type="ECO:0000256" key="5">
    <source>
        <dbReference type="ARBA" id="ARBA00022705"/>
    </source>
</evidence>
<reference evidence="16 17" key="1">
    <citation type="journal article" date="2016" name="Nat. Commun.">
        <title>Thousands of microbial genomes shed light on interconnected biogeochemical processes in an aquifer system.</title>
        <authorList>
            <person name="Anantharaman K."/>
            <person name="Brown C.T."/>
            <person name="Hug L.A."/>
            <person name="Sharon I."/>
            <person name="Castelle C.J."/>
            <person name="Probst A.J."/>
            <person name="Thomas B.C."/>
            <person name="Singh A."/>
            <person name="Wilkins M.J."/>
            <person name="Karaoz U."/>
            <person name="Brodie E.L."/>
            <person name="Williams K.H."/>
            <person name="Hubbard S.S."/>
            <person name="Banfield J.F."/>
        </authorList>
    </citation>
    <scope>NUCLEOTIDE SEQUENCE [LARGE SCALE GENOMIC DNA]</scope>
</reference>
<comment type="subunit">
    <text evidence="12">Monomer. Interacts with DnaB.</text>
</comment>
<dbReference type="Gene3D" id="3.90.980.10">
    <property type="entry name" value="DNA primase, catalytic core, N-terminal domain"/>
    <property type="match status" value="1"/>
</dbReference>
<dbReference type="GO" id="GO:0006269">
    <property type="term" value="P:DNA replication, synthesis of primer"/>
    <property type="evidence" value="ECO:0007669"/>
    <property type="project" value="UniProtKB-UniRule"/>
</dbReference>
<comment type="catalytic activity">
    <reaction evidence="12">
        <text>ssDNA + n NTP = ssDNA/pppN(pN)n-1 hybrid + (n-1) diphosphate.</text>
        <dbReference type="EC" id="2.7.7.101"/>
    </reaction>
</comment>
<evidence type="ECO:0000256" key="8">
    <source>
        <dbReference type="ARBA" id="ARBA00022833"/>
    </source>
</evidence>
<dbReference type="PANTHER" id="PTHR30313">
    <property type="entry name" value="DNA PRIMASE"/>
    <property type="match status" value="1"/>
</dbReference>
<dbReference type="FunFam" id="3.90.580.10:FF:000001">
    <property type="entry name" value="DNA primase"/>
    <property type="match status" value="1"/>
</dbReference>
<evidence type="ECO:0000256" key="3">
    <source>
        <dbReference type="ARBA" id="ARBA00022679"/>
    </source>
</evidence>
<dbReference type="GO" id="GO:0003677">
    <property type="term" value="F:DNA binding"/>
    <property type="evidence" value="ECO:0007669"/>
    <property type="project" value="UniProtKB-KW"/>
</dbReference>
<proteinExistence type="inferred from homology"/>
<dbReference type="InterPro" id="IPR013264">
    <property type="entry name" value="DNAG_N"/>
</dbReference>
<dbReference type="InterPro" id="IPR050219">
    <property type="entry name" value="DnaG_primase"/>
</dbReference>
<keyword evidence="6 12" id="KW-0479">Metal-binding</keyword>
<comment type="domain">
    <text evidence="12">Contains an N-terminal zinc-binding domain, a central core domain that contains the primase activity, and a C-terminal DnaB-binding domain.</text>
</comment>
<evidence type="ECO:0000259" key="15">
    <source>
        <dbReference type="PROSITE" id="PS50880"/>
    </source>
</evidence>
<dbReference type="SMART" id="SM00400">
    <property type="entry name" value="ZnF_CHCC"/>
    <property type="match status" value="1"/>
</dbReference>
<comment type="caution">
    <text evidence="16">The sequence shown here is derived from an EMBL/GenBank/DDBJ whole genome shotgun (WGS) entry which is preliminary data.</text>
</comment>
<sequence length="583" mass="65113">MNDAVQQIKDRLNIIDVITPYVPLQKAGKHLKACCPFHTEKTPSFNVSPERGMYHCYGCGAGGDMFTFIQEIEGVDFKEALKILAAKANVELTPVSPQKKSERDRLYAILEDATLFYESCLPNAKTATEYLEKRGLTAATIAKWRIGFVSGPPQDGWAVVKEHLLTKGYTEAEMLKAGLIKLSDKGKDSYDVFRNRIMFPLFDQSGRVVGFSGRTLEAGDDIPKYVNSPETDLYKKSELLYGYDKAKQGIRQLDFSLIVEGQFDVVMSHQAGYHNTVAVSGTALTAEHVHLLERFSNRVVLSLDADKAGIAAVKRAADLMLRRGLDVKVTLLVGGKDPADIILRDPREFKHLIGKSVHVIEFLLQVLLNQNLDERTLKLRAREEVLPYIVLLPNYIDQDHFEGKVAEALKTTKEAIHMEVERIRDSKQTATPEAAKAVTKEKVAAPDGKQRYQSDLTYLIGILPLFDTTVADKIKAALAVITGEDYAALELQVPAPAKAEVLFRIESFIDKNPRRVFDEECVHTLNRFREVVIKNRLKQAREEQGRLDESGDEAGALALLKTIGELQLTLQVAPYTNDILKAE</sequence>
<dbReference type="Pfam" id="PF13155">
    <property type="entry name" value="Toprim_2"/>
    <property type="match status" value="1"/>
</dbReference>
<dbReference type="Pfam" id="PF08275">
    <property type="entry name" value="DNAG_N"/>
    <property type="match status" value="1"/>
</dbReference>
<evidence type="ECO:0000256" key="2">
    <source>
        <dbReference type="ARBA" id="ARBA00022515"/>
    </source>
</evidence>
<dbReference type="AlphaFoldDB" id="A0A1F6FHD9"/>
<accession>A0A1F6FHD9</accession>
<dbReference type="GO" id="GO:0000428">
    <property type="term" value="C:DNA-directed RNA polymerase complex"/>
    <property type="evidence" value="ECO:0007669"/>
    <property type="project" value="UniProtKB-KW"/>
</dbReference>
<dbReference type="HAMAP" id="MF_00974">
    <property type="entry name" value="DNA_primase_DnaG"/>
    <property type="match status" value="1"/>
</dbReference>
<comment type="cofactor">
    <cofactor evidence="12 13 14">
        <name>Zn(2+)</name>
        <dbReference type="ChEBI" id="CHEBI:29105"/>
    </cofactor>
    <text evidence="12 13 14">Binds 1 zinc ion per monomer.</text>
</comment>
<dbReference type="InterPro" id="IPR037068">
    <property type="entry name" value="DNA_primase_core_N_sf"/>
</dbReference>
<keyword evidence="7 12" id="KW-0863">Zinc-finger</keyword>
<dbReference type="InterPro" id="IPR006171">
    <property type="entry name" value="TOPRIM_dom"/>
</dbReference>
<dbReference type="PROSITE" id="PS50880">
    <property type="entry name" value="TOPRIM"/>
    <property type="match status" value="1"/>
</dbReference>
<keyword evidence="5 12" id="KW-0235">DNA replication</keyword>
<keyword evidence="4 12" id="KW-0548">Nucleotidyltransferase</keyword>
<keyword evidence="10 12" id="KW-0238">DNA-binding</keyword>
<dbReference type="Gene3D" id="3.40.1360.10">
    <property type="match status" value="1"/>
</dbReference>
<feature type="domain" description="Toprim" evidence="15">
    <location>
        <begin position="254"/>
        <end position="337"/>
    </location>
</feature>
<evidence type="ECO:0000256" key="12">
    <source>
        <dbReference type="HAMAP-Rule" id="MF_00974"/>
    </source>
</evidence>
<dbReference type="GO" id="GO:1990077">
    <property type="term" value="C:primosome complex"/>
    <property type="evidence" value="ECO:0007669"/>
    <property type="project" value="UniProtKB-KW"/>
</dbReference>
<dbReference type="InterPro" id="IPR030846">
    <property type="entry name" value="DnaG_bac"/>
</dbReference>
<dbReference type="InterPro" id="IPR006295">
    <property type="entry name" value="DNA_primase_DnaG"/>
</dbReference>
<dbReference type="EMBL" id="MFMM01000001">
    <property type="protein sequence ID" value="OGG85272.1"/>
    <property type="molecule type" value="Genomic_DNA"/>
</dbReference>
<dbReference type="InterPro" id="IPR036977">
    <property type="entry name" value="DNA_primase_Znf_CHC2"/>
</dbReference>
<dbReference type="PANTHER" id="PTHR30313:SF2">
    <property type="entry name" value="DNA PRIMASE"/>
    <property type="match status" value="1"/>
</dbReference>
<comment type="similarity">
    <text evidence="12 13">Belongs to the DnaG primase family.</text>
</comment>
<dbReference type="Pfam" id="PF01807">
    <property type="entry name" value="Zn_ribbon_DnaG"/>
    <property type="match status" value="1"/>
</dbReference>
<evidence type="ECO:0000256" key="1">
    <source>
        <dbReference type="ARBA" id="ARBA00022478"/>
    </source>
</evidence>
<evidence type="ECO:0000256" key="10">
    <source>
        <dbReference type="ARBA" id="ARBA00023125"/>
    </source>
</evidence>
<dbReference type="PIRSF" id="PIRSF002811">
    <property type="entry name" value="DnaG"/>
    <property type="match status" value="1"/>
</dbReference>
<keyword evidence="1 12" id="KW-0240">DNA-directed RNA polymerase</keyword>
<evidence type="ECO:0000313" key="16">
    <source>
        <dbReference type="EMBL" id="OGG85272.1"/>
    </source>
</evidence>
<dbReference type="Proteomes" id="UP000177325">
    <property type="component" value="Unassembled WGS sequence"/>
</dbReference>
<dbReference type="EC" id="2.7.7.101" evidence="12"/>
<keyword evidence="9" id="KW-0460">Magnesium</keyword>
<evidence type="ECO:0000256" key="13">
    <source>
        <dbReference type="PIRNR" id="PIRNR002811"/>
    </source>
</evidence>
<dbReference type="GO" id="GO:0005737">
    <property type="term" value="C:cytoplasm"/>
    <property type="evidence" value="ECO:0007669"/>
    <property type="project" value="TreeGrafter"/>
</dbReference>
<dbReference type="SUPFAM" id="SSF57783">
    <property type="entry name" value="Zinc beta-ribbon"/>
    <property type="match status" value="1"/>
</dbReference>
<dbReference type="Gene3D" id="3.90.580.10">
    <property type="entry name" value="Zinc finger, CHC2-type domain"/>
    <property type="match status" value="1"/>
</dbReference>
<dbReference type="NCBIfam" id="TIGR01391">
    <property type="entry name" value="dnaG"/>
    <property type="match status" value="1"/>
</dbReference>
<dbReference type="STRING" id="1798525.A3G90_04430"/>
<evidence type="ECO:0000256" key="7">
    <source>
        <dbReference type="ARBA" id="ARBA00022771"/>
    </source>
</evidence>
<name>A0A1F6FHD9_9BACT</name>
<dbReference type="SMART" id="SM00493">
    <property type="entry name" value="TOPRIM"/>
    <property type="match status" value="1"/>
</dbReference>
<keyword evidence="2 12" id="KW-0639">Primosome</keyword>
<keyword evidence="11 12" id="KW-0804">Transcription</keyword>
<dbReference type="GO" id="GO:0003899">
    <property type="term" value="F:DNA-directed RNA polymerase activity"/>
    <property type="evidence" value="ECO:0007669"/>
    <property type="project" value="UniProtKB-UniRule"/>
</dbReference>
<gene>
    <name evidence="12" type="primary">dnaG</name>
    <name evidence="16" type="ORF">A3G90_04430</name>
</gene>
<protein>
    <recommendedName>
        <fullName evidence="12 13">DNA primase</fullName>
        <ecNumber evidence="12">2.7.7.101</ecNumber>
    </recommendedName>
</protein>
<keyword evidence="3 12" id="KW-0808">Transferase</keyword>
<evidence type="ECO:0000256" key="6">
    <source>
        <dbReference type="ARBA" id="ARBA00022723"/>
    </source>
</evidence>
<evidence type="ECO:0000256" key="14">
    <source>
        <dbReference type="PIRSR" id="PIRSR002811-1"/>
    </source>
</evidence>
<evidence type="ECO:0000313" key="17">
    <source>
        <dbReference type="Proteomes" id="UP000177325"/>
    </source>
</evidence>
<keyword evidence="8 12" id="KW-0862">Zinc</keyword>
<evidence type="ECO:0000256" key="9">
    <source>
        <dbReference type="ARBA" id="ARBA00022842"/>
    </source>
</evidence>
<feature type="zinc finger region" description="CHC2-type" evidence="12 14">
    <location>
        <begin position="35"/>
        <end position="59"/>
    </location>
</feature>
<dbReference type="CDD" id="cd03364">
    <property type="entry name" value="TOPRIM_DnaG_primases"/>
    <property type="match status" value="1"/>
</dbReference>
<dbReference type="InterPro" id="IPR034151">
    <property type="entry name" value="TOPRIM_DnaG_bac"/>
</dbReference>
<organism evidence="16 17">
    <name type="scientific">Candidatus Kaiserbacteria bacterium RIFCSPLOWO2_12_FULL_45_26</name>
    <dbReference type="NCBI Taxonomy" id="1798525"/>
    <lineage>
        <taxon>Bacteria</taxon>
        <taxon>Candidatus Kaiseribacteriota</taxon>
    </lineage>
</organism>
<dbReference type="GO" id="GO:0008270">
    <property type="term" value="F:zinc ion binding"/>
    <property type="evidence" value="ECO:0007669"/>
    <property type="project" value="UniProtKB-UniRule"/>
</dbReference>
<evidence type="ECO:0000256" key="4">
    <source>
        <dbReference type="ARBA" id="ARBA00022695"/>
    </source>
</evidence>
<dbReference type="InterPro" id="IPR002694">
    <property type="entry name" value="Znf_CHC2"/>
</dbReference>